<feature type="compositionally biased region" description="Basic and acidic residues" evidence="1">
    <location>
        <begin position="368"/>
        <end position="379"/>
    </location>
</feature>
<dbReference type="RefSeq" id="XP_025556623.1">
    <property type="nucleotide sequence ID" value="XM_025696117.1"/>
</dbReference>
<dbReference type="AlphaFoldDB" id="A0A395ICE1"/>
<dbReference type="GeneID" id="37200406"/>
<name>A0A395ICE1_ASPHC</name>
<dbReference type="VEuPathDB" id="FungiDB:BO97DRAFT_409897"/>
<dbReference type="EMBL" id="KZ824267">
    <property type="protein sequence ID" value="RAL17469.1"/>
    <property type="molecule type" value="Genomic_DNA"/>
</dbReference>
<feature type="region of interest" description="Disordered" evidence="1">
    <location>
        <begin position="247"/>
        <end position="269"/>
    </location>
</feature>
<evidence type="ECO:0000256" key="1">
    <source>
        <dbReference type="SAM" id="MobiDB-lite"/>
    </source>
</evidence>
<accession>A0A395ICE1</accession>
<proteinExistence type="predicted"/>
<evidence type="ECO:0000313" key="2">
    <source>
        <dbReference type="EMBL" id="RAL17469.1"/>
    </source>
</evidence>
<reference evidence="2 3" key="1">
    <citation type="submission" date="2018-02" db="EMBL/GenBank/DDBJ databases">
        <title>The genomes of Aspergillus section Nigri reveals drivers in fungal speciation.</title>
        <authorList>
            <consortium name="DOE Joint Genome Institute"/>
            <person name="Vesth T.C."/>
            <person name="Nybo J."/>
            <person name="Theobald S."/>
            <person name="Brandl J."/>
            <person name="Frisvad J.C."/>
            <person name="Nielsen K.F."/>
            <person name="Lyhne E.K."/>
            <person name="Kogle M.E."/>
            <person name="Kuo A."/>
            <person name="Riley R."/>
            <person name="Clum A."/>
            <person name="Nolan M."/>
            <person name="Lipzen A."/>
            <person name="Salamov A."/>
            <person name="Henrissat B."/>
            <person name="Wiebenga A."/>
            <person name="De vries R.P."/>
            <person name="Grigoriev I.V."/>
            <person name="Mortensen U.H."/>
            <person name="Andersen M.R."/>
            <person name="Baker S.E."/>
        </authorList>
    </citation>
    <scope>NUCLEOTIDE SEQUENCE [LARGE SCALE GENOMIC DNA]</scope>
    <source>
        <strain evidence="2 3">CBS 101889</strain>
    </source>
</reference>
<dbReference type="Proteomes" id="UP000248961">
    <property type="component" value="Unassembled WGS sequence"/>
</dbReference>
<keyword evidence="3" id="KW-1185">Reference proteome</keyword>
<organism evidence="2 3">
    <name type="scientific">Aspergillus homomorphus (strain CBS 101889)</name>
    <dbReference type="NCBI Taxonomy" id="1450537"/>
    <lineage>
        <taxon>Eukaryota</taxon>
        <taxon>Fungi</taxon>
        <taxon>Dikarya</taxon>
        <taxon>Ascomycota</taxon>
        <taxon>Pezizomycotina</taxon>
        <taxon>Eurotiomycetes</taxon>
        <taxon>Eurotiomycetidae</taxon>
        <taxon>Eurotiales</taxon>
        <taxon>Aspergillaceae</taxon>
        <taxon>Aspergillus</taxon>
        <taxon>Aspergillus subgen. Circumdati</taxon>
    </lineage>
</organism>
<gene>
    <name evidence="2" type="ORF">BO97DRAFT_409897</name>
</gene>
<protein>
    <submittedName>
        <fullName evidence="2">Uncharacterized protein</fullName>
    </submittedName>
</protein>
<evidence type="ECO:0000313" key="3">
    <source>
        <dbReference type="Proteomes" id="UP000248961"/>
    </source>
</evidence>
<feature type="compositionally biased region" description="Low complexity" evidence="1">
    <location>
        <begin position="320"/>
        <end position="329"/>
    </location>
</feature>
<feature type="region of interest" description="Disordered" evidence="1">
    <location>
        <begin position="293"/>
        <end position="379"/>
    </location>
</feature>
<sequence>MANDQVLYVVKSNAQDWSFCVENHIGGVLFRPETGGTWSQKHYKPGWVVDQLGAKLFMVDSIPADKVAVLMWNMSIATCQPQTPEPTETSEDRVVSLLGQLESAGLIGDSIYEQLACDRVLSEVISKEKYGEHVPAADALPVFMSNGPFLTPLLGGPDLVDPAPSSFKDKDAVPLTHDLLGTSLTTIDLLDDSFYEALAHDFMLPDDFVTGICNSPFPQNPAPDGFMLPDELLTGINNSLASDNPALDGLASGDTARSPPRKRPSLTICDTALETSTNNGVFRKQAQLNWIAHGTPAPSSSTGSDIPAMPAHEDRPAPSSPIWVSSGSSEASLLQLEDRPAQRSRQGSGPGSGGYKAPPGITAPRSIGESRDKTRMRVTDSHQLSPGIFDILEGIDPLLSDPATRPASLPVQLAPKPPTGGLHWMNVTVDSIDYCPNGKLQQWVNYTFG</sequence>